<evidence type="ECO:0000259" key="7">
    <source>
        <dbReference type="PROSITE" id="PS51515"/>
    </source>
</evidence>
<dbReference type="FunCoup" id="A0A6J1WP11">
    <property type="interactions" value="527"/>
</dbReference>
<dbReference type="InParanoid" id="A0A6J1WP11"/>
<evidence type="ECO:0000256" key="2">
    <source>
        <dbReference type="ARBA" id="ARBA00022603"/>
    </source>
</evidence>
<keyword evidence="8" id="KW-1185">Reference proteome</keyword>
<reference evidence="9" key="1">
    <citation type="submission" date="2025-08" db="UniProtKB">
        <authorList>
            <consortium name="RefSeq"/>
        </authorList>
    </citation>
    <scope>IDENTIFICATION</scope>
    <source>
        <tissue evidence="9">Whole larvae</tissue>
    </source>
</reference>
<dbReference type="InterPro" id="IPR039772">
    <property type="entry name" value="Bin3-like"/>
</dbReference>
<gene>
    <name evidence="9" type="primary">LOC113516689</name>
</gene>
<keyword evidence="4 5" id="KW-0949">S-adenosyl-L-methionine</keyword>
<proteinExistence type="inferred from homology"/>
<evidence type="ECO:0000256" key="6">
    <source>
        <dbReference type="RuleBase" id="RU367087"/>
    </source>
</evidence>
<name>A0A6J1WP11_GALME</name>
<sequence length="237" mass="27708">MKEEELSFMGTDPGAVKYGNFINYYSFHSAKQRIENLHPNMFPSLSPNEPLLCLDIGCNTGELTQELYLYLKTIYTNKIHILAIDIDHNLIQRAHETNINTNISFAALNVMNETKYEIIKKFLTHHKRKLFDIIFCFSVTMWIHLNNGDEGLKKFLGILKECSRSVIIEPQPWSCYRNAQRRIKKSGGNFPLYEKLKIRSNVELTIEQILTEKSYKKIYESTNSSWNRKIKSFQIDS</sequence>
<dbReference type="Proteomes" id="UP001652740">
    <property type="component" value="Unplaced"/>
</dbReference>
<dbReference type="InterPro" id="IPR010675">
    <property type="entry name" value="Bin3_C"/>
</dbReference>
<evidence type="ECO:0000313" key="8">
    <source>
        <dbReference type="Proteomes" id="UP001652740"/>
    </source>
</evidence>
<evidence type="ECO:0000256" key="3">
    <source>
        <dbReference type="ARBA" id="ARBA00022679"/>
    </source>
</evidence>
<evidence type="ECO:0000313" key="9">
    <source>
        <dbReference type="RefSeq" id="XP_026756952.2"/>
    </source>
</evidence>
<keyword evidence="3 6" id="KW-0808">Transferase</keyword>
<dbReference type="GO" id="GO:0008171">
    <property type="term" value="F:O-methyltransferase activity"/>
    <property type="evidence" value="ECO:0007669"/>
    <property type="project" value="UniProtKB-UniRule"/>
</dbReference>
<dbReference type="KEGG" id="gmw:113516689"/>
<keyword evidence="2 6" id="KW-0489">Methyltransferase</keyword>
<comment type="similarity">
    <text evidence="1 6">Belongs to the methyltransferase superfamily.</text>
</comment>
<dbReference type="EC" id="2.1.1.-" evidence="6"/>
<dbReference type="InterPro" id="IPR025714">
    <property type="entry name" value="Methyltranfer_dom"/>
</dbReference>
<organism evidence="8 9">
    <name type="scientific">Galleria mellonella</name>
    <name type="common">Greater wax moth</name>
    <dbReference type="NCBI Taxonomy" id="7137"/>
    <lineage>
        <taxon>Eukaryota</taxon>
        <taxon>Metazoa</taxon>
        <taxon>Ecdysozoa</taxon>
        <taxon>Arthropoda</taxon>
        <taxon>Hexapoda</taxon>
        <taxon>Insecta</taxon>
        <taxon>Pterygota</taxon>
        <taxon>Neoptera</taxon>
        <taxon>Endopterygota</taxon>
        <taxon>Lepidoptera</taxon>
        <taxon>Glossata</taxon>
        <taxon>Ditrysia</taxon>
        <taxon>Pyraloidea</taxon>
        <taxon>Pyralidae</taxon>
        <taxon>Galleriinae</taxon>
        <taxon>Galleria</taxon>
    </lineage>
</organism>
<accession>A0A6J1WP11</accession>
<dbReference type="InterPro" id="IPR029063">
    <property type="entry name" value="SAM-dependent_MTases_sf"/>
</dbReference>
<dbReference type="GO" id="GO:0005737">
    <property type="term" value="C:cytoplasm"/>
    <property type="evidence" value="ECO:0007669"/>
    <property type="project" value="TreeGrafter"/>
</dbReference>
<evidence type="ECO:0000256" key="4">
    <source>
        <dbReference type="ARBA" id="ARBA00022691"/>
    </source>
</evidence>
<protein>
    <recommendedName>
        <fullName evidence="6">RNA methyltransferase</fullName>
        <ecNumber evidence="6">2.1.1.-</ecNumber>
    </recommendedName>
</protein>
<dbReference type="RefSeq" id="XP_026756952.2">
    <property type="nucleotide sequence ID" value="XM_026901151.3"/>
</dbReference>
<dbReference type="Pfam" id="PF13679">
    <property type="entry name" value="Methyltransf_32"/>
    <property type="match status" value="1"/>
</dbReference>
<dbReference type="PROSITE" id="PS51515">
    <property type="entry name" value="BIN3_SAM"/>
    <property type="match status" value="1"/>
</dbReference>
<evidence type="ECO:0000256" key="5">
    <source>
        <dbReference type="PROSITE-ProRule" id="PRU00848"/>
    </source>
</evidence>
<dbReference type="CDD" id="cd02440">
    <property type="entry name" value="AdoMet_MTases"/>
    <property type="match status" value="1"/>
</dbReference>
<dbReference type="Gene3D" id="3.40.50.150">
    <property type="entry name" value="Vaccinia Virus protein VP39"/>
    <property type="match status" value="1"/>
</dbReference>
<dbReference type="GO" id="GO:0032259">
    <property type="term" value="P:methylation"/>
    <property type="evidence" value="ECO:0007669"/>
    <property type="project" value="UniProtKB-KW"/>
</dbReference>
<dbReference type="PANTHER" id="PTHR12315:SF1">
    <property type="entry name" value="RNA 5'-MONOPHOSPHATE METHYLTRANSFERASE"/>
    <property type="match status" value="1"/>
</dbReference>
<feature type="domain" description="Bin3-type SAM" evidence="7">
    <location>
        <begin position="36"/>
        <end position="237"/>
    </location>
</feature>
<dbReference type="Pfam" id="PF06859">
    <property type="entry name" value="Bin3"/>
    <property type="match status" value="1"/>
</dbReference>
<dbReference type="InterPro" id="IPR024160">
    <property type="entry name" value="BIN3_SAM-bd_dom"/>
</dbReference>
<dbReference type="GO" id="GO:0008173">
    <property type="term" value="F:RNA methyltransferase activity"/>
    <property type="evidence" value="ECO:0007669"/>
    <property type="project" value="UniProtKB-UniRule"/>
</dbReference>
<dbReference type="SUPFAM" id="SSF53335">
    <property type="entry name" value="S-adenosyl-L-methionine-dependent methyltransferases"/>
    <property type="match status" value="1"/>
</dbReference>
<dbReference type="GeneID" id="113516689"/>
<dbReference type="PANTHER" id="PTHR12315">
    <property type="entry name" value="BICOID-INTERACTING PROTEIN RELATED"/>
    <property type="match status" value="1"/>
</dbReference>
<dbReference type="GO" id="GO:2000632">
    <property type="term" value="P:negative regulation of pre-miRNA processing"/>
    <property type="evidence" value="ECO:0007669"/>
    <property type="project" value="TreeGrafter"/>
</dbReference>
<evidence type="ECO:0000256" key="1">
    <source>
        <dbReference type="ARBA" id="ARBA00008361"/>
    </source>
</evidence>
<dbReference type="AlphaFoldDB" id="A0A6J1WP11"/>